<evidence type="ECO:0000313" key="1">
    <source>
        <dbReference type="EMBL" id="MBW73125.1"/>
    </source>
</evidence>
<reference evidence="1" key="1">
    <citation type="submission" date="2018-01" db="EMBL/GenBank/DDBJ databases">
        <title>An insight into the sialome of Amazonian anophelines.</title>
        <authorList>
            <person name="Ribeiro J.M."/>
            <person name="Scarpassa V."/>
            <person name="Calvo E."/>
        </authorList>
    </citation>
    <scope>NUCLEOTIDE SEQUENCE</scope>
</reference>
<proteinExistence type="predicted"/>
<organism evidence="1">
    <name type="scientific">Anopheles darlingi</name>
    <name type="common">Mosquito</name>
    <dbReference type="NCBI Taxonomy" id="43151"/>
    <lineage>
        <taxon>Eukaryota</taxon>
        <taxon>Metazoa</taxon>
        <taxon>Ecdysozoa</taxon>
        <taxon>Arthropoda</taxon>
        <taxon>Hexapoda</taxon>
        <taxon>Insecta</taxon>
        <taxon>Pterygota</taxon>
        <taxon>Neoptera</taxon>
        <taxon>Endopterygota</taxon>
        <taxon>Diptera</taxon>
        <taxon>Nematocera</taxon>
        <taxon>Culicoidea</taxon>
        <taxon>Culicidae</taxon>
        <taxon>Anophelinae</taxon>
        <taxon>Anopheles</taxon>
    </lineage>
</organism>
<accession>A0A2M4D6D3</accession>
<sequence length="66" mass="7402">MSGLLICLPSTTTPWPCLAPSVLRPNRIGQVRRRPLINVAKRQNQTKHTDDRTNTVCVCVCVPVYL</sequence>
<protein>
    <submittedName>
        <fullName evidence="1">Putative secreted protein</fullName>
    </submittedName>
</protein>
<name>A0A2M4D6D3_ANODA</name>
<dbReference type="AlphaFoldDB" id="A0A2M4D6D3"/>
<dbReference type="EMBL" id="GGFL01008947">
    <property type="protein sequence ID" value="MBW73125.1"/>
    <property type="molecule type" value="Transcribed_RNA"/>
</dbReference>